<keyword evidence="3" id="KW-1185">Reference proteome</keyword>
<gene>
    <name evidence="2" type="ORF">GA0061094_0407</name>
</gene>
<dbReference type="AlphaFoldDB" id="A0A0V8HPV7"/>
<name>A0A0V8HPV7_9BACI</name>
<proteinExistence type="predicted"/>
<dbReference type="SUPFAM" id="SSF52141">
    <property type="entry name" value="Uracil-DNA glycosylase-like"/>
    <property type="match status" value="1"/>
</dbReference>
<dbReference type="Pfam" id="PF03167">
    <property type="entry name" value="UDG"/>
    <property type="match status" value="1"/>
</dbReference>
<evidence type="ECO:0000313" key="2">
    <source>
        <dbReference type="EMBL" id="SCB77264.1"/>
    </source>
</evidence>
<feature type="domain" description="Uracil-DNA glycosylase-like" evidence="1">
    <location>
        <begin position="53"/>
        <end position="218"/>
    </location>
</feature>
<reference evidence="3" key="1">
    <citation type="submission" date="2016-08" db="EMBL/GenBank/DDBJ databases">
        <authorList>
            <person name="Varghese N."/>
            <person name="Submissions Spin"/>
        </authorList>
    </citation>
    <scope>NUCLEOTIDE SEQUENCE [LARGE SCALE GENOMIC DNA]</scope>
    <source>
        <strain evidence="3">SGD-1123</strain>
    </source>
</reference>
<evidence type="ECO:0000259" key="1">
    <source>
        <dbReference type="Pfam" id="PF03167"/>
    </source>
</evidence>
<dbReference type="InterPro" id="IPR036895">
    <property type="entry name" value="Uracil-DNA_glycosylase-like_sf"/>
</dbReference>
<dbReference type="Proteomes" id="UP000181997">
    <property type="component" value="Unassembled WGS sequence"/>
</dbReference>
<protein>
    <recommendedName>
        <fullName evidence="1">Uracil-DNA glycosylase-like domain-containing protein</fullName>
    </recommendedName>
</protein>
<dbReference type="EMBL" id="FMAU01000001">
    <property type="protein sequence ID" value="SCB77264.1"/>
    <property type="molecule type" value="Genomic_DNA"/>
</dbReference>
<dbReference type="RefSeq" id="WP_058297304.1">
    <property type="nucleotide sequence ID" value="NZ_FMAU01000001.1"/>
</dbReference>
<dbReference type="Gene3D" id="3.40.470.10">
    <property type="entry name" value="Uracil-DNA glycosylase-like domain"/>
    <property type="match status" value="1"/>
</dbReference>
<organism evidence="2 3">
    <name type="scientific">[Bacillus] enclensis</name>
    <dbReference type="NCBI Taxonomy" id="1402860"/>
    <lineage>
        <taxon>Bacteria</taxon>
        <taxon>Bacillati</taxon>
        <taxon>Bacillota</taxon>
        <taxon>Bacilli</taxon>
        <taxon>Bacillales</taxon>
        <taxon>Bacillaceae</taxon>
        <taxon>Rossellomorea</taxon>
    </lineage>
</organism>
<evidence type="ECO:0000313" key="3">
    <source>
        <dbReference type="Proteomes" id="UP000181997"/>
    </source>
</evidence>
<dbReference type="InterPro" id="IPR005122">
    <property type="entry name" value="Uracil-DNA_glycosylase-like"/>
</dbReference>
<sequence>MDRILQLHYKFFENIQSDLEIRELLQSENITVLDGFYKNFELVSNYYKLVYSSEASRIVLCGINPGRNGAGKTGIPFLDFESVSSLVPNINRSDKEQSAQFIKSIIDELGNKTYFNAVHMTNLSWFGFVKNNKNLNYYDLPDPLPALFTESFISEMNIVKPKIIVPLSQRVEKTLKQMQKAGKLQYPVSSRLPHPYYCSIGQNAIKYKEVYVKMINELREDKANVLL</sequence>
<dbReference type="OrthoDB" id="7107805at2"/>
<accession>A0A0V8HPV7</accession>